<keyword evidence="3" id="KW-1185">Reference proteome</keyword>
<evidence type="ECO:0000313" key="3">
    <source>
        <dbReference type="Proteomes" id="UP000657918"/>
    </source>
</evidence>
<dbReference type="EMBL" id="JADGMS010000009">
    <property type="protein sequence ID" value="KAF9675132.1"/>
    <property type="molecule type" value="Genomic_DNA"/>
</dbReference>
<sequence>MQDQMGYRHVTMFLLCLCLSIRFSGQGLGRRILVVRDVHRMKTFCWVGYLHSSAALCFVRMDHQKPFREEKHRSVFLPRSISKFYLLMKCFLNP</sequence>
<feature type="signal peptide" evidence="1">
    <location>
        <begin position="1"/>
        <end position="29"/>
    </location>
</feature>
<reference evidence="2 3" key="1">
    <citation type="submission" date="2020-10" db="EMBL/GenBank/DDBJ databases">
        <title>Plant Genome Project.</title>
        <authorList>
            <person name="Zhang R.-G."/>
        </authorList>
    </citation>
    <scope>NUCLEOTIDE SEQUENCE [LARGE SCALE GENOMIC DNA]</scope>
    <source>
        <strain evidence="2">FAFU-HL-1</strain>
        <tissue evidence="2">Leaf</tissue>
    </source>
</reference>
<proteinExistence type="predicted"/>
<accession>A0A835JSA8</accession>
<feature type="chain" id="PRO_5032419176" description="Secreted protein" evidence="1">
    <location>
        <begin position="30"/>
        <end position="94"/>
    </location>
</feature>
<keyword evidence="1" id="KW-0732">Signal</keyword>
<dbReference type="AlphaFoldDB" id="A0A835JSA8"/>
<gene>
    <name evidence="2" type="ORF">SADUNF_Sadunf09G0000300</name>
</gene>
<evidence type="ECO:0008006" key="4">
    <source>
        <dbReference type="Google" id="ProtNLM"/>
    </source>
</evidence>
<comment type="caution">
    <text evidence="2">The sequence shown here is derived from an EMBL/GenBank/DDBJ whole genome shotgun (WGS) entry which is preliminary data.</text>
</comment>
<dbReference type="OrthoDB" id="10570615at2759"/>
<evidence type="ECO:0000313" key="2">
    <source>
        <dbReference type="EMBL" id="KAF9675132.1"/>
    </source>
</evidence>
<dbReference type="Proteomes" id="UP000657918">
    <property type="component" value="Unassembled WGS sequence"/>
</dbReference>
<name>A0A835JSA8_9ROSI</name>
<protein>
    <recommendedName>
        <fullName evidence="4">Secreted protein</fullName>
    </recommendedName>
</protein>
<evidence type="ECO:0000256" key="1">
    <source>
        <dbReference type="SAM" id="SignalP"/>
    </source>
</evidence>
<organism evidence="2 3">
    <name type="scientific">Salix dunnii</name>
    <dbReference type="NCBI Taxonomy" id="1413687"/>
    <lineage>
        <taxon>Eukaryota</taxon>
        <taxon>Viridiplantae</taxon>
        <taxon>Streptophyta</taxon>
        <taxon>Embryophyta</taxon>
        <taxon>Tracheophyta</taxon>
        <taxon>Spermatophyta</taxon>
        <taxon>Magnoliopsida</taxon>
        <taxon>eudicotyledons</taxon>
        <taxon>Gunneridae</taxon>
        <taxon>Pentapetalae</taxon>
        <taxon>rosids</taxon>
        <taxon>fabids</taxon>
        <taxon>Malpighiales</taxon>
        <taxon>Salicaceae</taxon>
        <taxon>Saliceae</taxon>
        <taxon>Salix</taxon>
    </lineage>
</organism>